<protein>
    <submittedName>
        <fullName evidence="1">Uncharacterized protein</fullName>
    </submittedName>
</protein>
<evidence type="ECO:0000313" key="1">
    <source>
        <dbReference type="EMBL" id="QOY88329.1"/>
    </source>
</evidence>
<sequence length="399" mass="45710">MLNRRSFLFSSAAVLLKGEPVKIRAITKAPGFHWFGYYDKLQFDPASRRVLGMQVDFEHRSPRPDDVIQLGVIDTGNGDQWKTIGETRAWNWQQGAMLQWLPGSRDEVIWNDRVDGRFVSKVHNLKTGRTRQLPAPVYTLSPDGKTAIYPDFRRLNDCRPGYGYAGLPDPNKDKLVPEDAGIWRMDLASGRNELLIPFSEAARIPYPGGYSNGAKHWFNHLLYNTDGSRFIFLHRWRGDKEGTGFSTRMFTANREGKELFILDPHGKTSHFIWRDPDHVLAWAWHPSKGEKFYLYKDRTEQVECIGPDVMTVNGHCTYLPGGRYILNDTYPDKQRNQNVFLYELATGKKVPLGSFPAPKEYVGEWRCDTHPRYSPDGRKVVIDSAHGGTGRQMYLIDLA</sequence>
<dbReference type="EMBL" id="CP063849">
    <property type="protein sequence ID" value="QOY88329.1"/>
    <property type="molecule type" value="Genomic_DNA"/>
</dbReference>
<proteinExistence type="predicted"/>
<dbReference type="SUPFAM" id="SSF82171">
    <property type="entry name" value="DPP6 N-terminal domain-like"/>
    <property type="match status" value="1"/>
</dbReference>
<dbReference type="RefSeq" id="WP_194449992.1">
    <property type="nucleotide sequence ID" value="NZ_CP063849.1"/>
</dbReference>
<dbReference type="Gene3D" id="2.130.10.10">
    <property type="entry name" value="YVTN repeat-like/Quinoprotein amine dehydrogenase"/>
    <property type="match status" value="1"/>
</dbReference>
<organism evidence="1 2">
    <name type="scientific">Paludibaculum fermentans</name>
    <dbReference type="NCBI Taxonomy" id="1473598"/>
    <lineage>
        <taxon>Bacteria</taxon>
        <taxon>Pseudomonadati</taxon>
        <taxon>Acidobacteriota</taxon>
        <taxon>Terriglobia</taxon>
        <taxon>Bryobacterales</taxon>
        <taxon>Bryobacteraceae</taxon>
        <taxon>Paludibaculum</taxon>
    </lineage>
</organism>
<evidence type="ECO:0000313" key="2">
    <source>
        <dbReference type="Proteomes" id="UP000593892"/>
    </source>
</evidence>
<dbReference type="AlphaFoldDB" id="A0A7S7SKH4"/>
<name>A0A7S7SKH4_PALFE</name>
<dbReference type="KEGG" id="pfer:IRI77_37300"/>
<accession>A0A7S7SKH4</accession>
<dbReference type="Proteomes" id="UP000593892">
    <property type="component" value="Chromosome"/>
</dbReference>
<gene>
    <name evidence="1" type="ORF">IRI77_37300</name>
</gene>
<reference evidence="1 2" key="1">
    <citation type="submission" date="2020-10" db="EMBL/GenBank/DDBJ databases">
        <title>Complete genome sequence of Paludibaculum fermentans P105T, a facultatively anaerobic acidobacterium capable of dissimilatory Fe(III) reduction.</title>
        <authorList>
            <person name="Dedysh S.N."/>
            <person name="Beletsky A.V."/>
            <person name="Kulichevskaya I.S."/>
            <person name="Mardanov A.V."/>
            <person name="Ravin N.V."/>
        </authorList>
    </citation>
    <scope>NUCLEOTIDE SEQUENCE [LARGE SCALE GENOMIC DNA]</scope>
    <source>
        <strain evidence="1 2">P105</strain>
    </source>
</reference>
<dbReference type="InterPro" id="IPR015943">
    <property type="entry name" value="WD40/YVTN_repeat-like_dom_sf"/>
</dbReference>
<keyword evidence="2" id="KW-1185">Reference proteome</keyword>